<dbReference type="PROSITE" id="PS00478">
    <property type="entry name" value="LIM_DOMAIN_1"/>
    <property type="match status" value="1"/>
</dbReference>
<dbReference type="GO" id="GO:0005634">
    <property type="term" value="C:nucleus"/>
    <property type="evidence" value="ECO:0007669"/>
    <property type="project" value="UniProtKB-SubCell"/>
</dbReference>
<evidence type="ECO:0000256" key="3">
    <source>
        <dbReference type="ARBA" id="ARBA00004316"/>
    </source>
</evidence>
<dbReference type="FunFam" id="2.10.110.10:FF:000082">
    <property type="entry name" value="LIM domain kinase 1"/>
    <property type="match status" value="1"/>
</dbReference>
<feature type="binding site" evidence="24">
    <location>
        <position position="841"/>
    </location>
    <ligand>
        <name>ATP</name>
        <dbReference type="ChEBI" id="CHEBI:30616"/>
    </ligand>
</feature>
<feature type="region of interest" description="Disordered" evidence="25">
    <location>
        <begin position="233"/>
        <end position="267"/>
    </location>
</feature>
<dbReference type="GO" id="GO:0005524">
    <property type="term" value="F:ATP binding"/>
    <property type="evidence" value="ECO:0007669"/>
    <property type="project" value="UniProtKB-UniRule"/>
</dbReference>
<keyword evidence="26" id="KW-1133">Transmembrane helix</keyword>
<organism evidence="30 31">
    <name type="scientific">Galemys pyrenaicus</name>
    <name type="common">Iberian desman</name>
    <name type="synonym">Pyrenean desman</name>
    <dbReference type="NCBI Taxonomy" id="202257"/>
    <lineage>
        <taxon>Eukaryota</taxon>
        <taxon>Metazoa</taxon>
        <taxon>Chordata</taxon>
        <taxon>Craniata</taxon>
        <taxon>Vertebrata</taxon>
        <taxon>Euteleostomi</taxon>
        <taxon>Mammalia</taxon>
        <taxon>Eutheria</taxon>
        <taxon>Laurasiatheria</taxon>
        <taxon>Eulipotyphla</taxon>
        <taxon>Talpidae</taxon>
        <taxon>Galemys</taxon>
    </lineage>
</organism>
<reference evidence="30" key="1">
    <citation type="journal article" date="2021" name="Evol. Appl.">
        <title>The genome of the Pyrenean desman and the effects of bottlenecks and inbreeding on the genomic landscape of an endangered species.</title>
        <authorList>
            <person name="Escoda L."/>
            <person name="Castresana J."/>
        </authorList>
    </citation>
    <scope>NUCLEOTIDE SEQUENCE</scope>
    <source>
        <strain evidence="30">IBE-C5619</strain>
    </source>
</reference>
<keyword evidence="6" id="KW-0963">Cytoplasm</keyword>
<evidence type="ECO:0000256" key="13">
    <source>
        <dbReference type="ARBA" id="ARBA00022833"/>
    </source>
</evidence>
<evidence type="ECO:0000313" key="31">
    <source>
        <dbReference type="Proteomes" id="UP000700334"/>
    </source>
</evidence>
<evidence type="ECO:0000313" key="30">
    <source>
        <dbReference type="EMBL" id="KAG8509890.1"/>
    </source>
</evidence>
<dbReference type="FunFam" id="1.10.510.10:FF:000282">
    <property type="entry name" value="LIM domain kinase 1"/>
    <property type="match status" value="1"/>
</dbReference>
<feature type="region of interest" description="Disordered" evidence="25">
    <location>
        <begin position="730"/>
        <end position="792"/>
    </location>
</feature>
<dbReference type="GO" id="GO:0051496">
    <property type="term" value="P:positive regulation of stress fiber assembly"/>
    <property type="evidence" value="ECO:0007669"/>
    <property type="project" value="TreeGrafter"/>
</dbReference>
<keyword evidence="11 24" id="KW-0547">Nucleotide-binding</keyword>
<evidence type="ECO:0000256" key="25">
    <source>
        <dbReference type="SAM" id="MobiDB-lite"/>
    </source>
</evidence>
<dbReference type="PANTHER" id="PTHR46485:SF7">
    <property type="entry name" value="LIM DOMAIN KINASE 1"/>
    <property type="match status" value="1"/>
</dbReference>
<dbReference type="SUPFAM" id="SSF50156">
    <property type="entry name" value="PDZ domain-like"/>
    <property type="match status" value="1"/>
</dbReference>
<dbReference type="EC" id="2.7.11.1" evidence="5"/>
<evidence type="ECO:0000256" key="7">
    <source>
        <dbReference type="ARBA" id="ARBA00022527"/>
    </source>
</evidence>
<dbReference type="PROSITE" id="PS50011">
    <property type="entry name" value="PROTEIN_KINASE_DOM"/>
    <property type="match status" value="1"/>
</dbReference>
<keyword evidence="7" id="KW-0723">Serine/threonine-protein kinase</keyword>
<comment type="catalytic activity">
    <reaction evidence="21">
        <text>L-seryl-[protein] + ATP = O-phospho-L-seryl-[protein] + ADP + H(+)</text>
        <dbReference type="Rhea" id="RHEA:17989"/>
        <dbReference type="Rhea" id="RHEA-COMP:9863"/>
        <dbReference type="Rhea" id="RHEA-COMP:11604"/>
        <dbReference type="ChEBI" id="CHEBI:15378"/>
        <dbReference type="ChEBI" id="CHEBI:29999"/>
        <dbReference type="ChEBI" id="CHEBI:30616"/>
        <dbReference type="ChEBI" id="CHEBI:83421"/>
        <dbReference type="ChEBI" id="CHEBI:456216"/>
        <dbReference type="EC" id="2.7.11.1"/>
    </reaction>
    <physiologicalReaction direction="left-to-right" evidence="21">
        <dbReference type="Rhea" id="RHEA:17990"/>
    </physiologicalReaction>
</comment>
<feature type="domain" description="Protein kinase" evidence="27">
    <location>
        <begin position="812"/>
        <end position="1077"/>
    </location>
</feature>
<comment type="subcellular location">
    <subcellularLocation>
        <location evidence="3">Cell projection</location>
    </subcellularLocation>
    <subcellularLocation>
        <location evidence="2">Cytoplasm</location>
        <location evidence="2">Cytoskeleton</location>
    </subcellularLocation>
    <subcellularLocation>
        <location evidence="1">Nucleus</location>
    </subcellularLocation>
</comment>
<evidence type="ECO:0000256" key="15">
    <source>
        <dbReference type="ARBA" id="ARBA00023038"/>
    </source>
</evidence>
<dbReference type="GO" id="GO:0005856">
    <property type="term" value="C:cytoskeleton"/>
    <property type="evidence" value="ECO:0007669"/>
    <property type="project" value="UniProtKB-SubCell"/>
</dbReference>
<comment type="function">
    <text evidence="22">Serine/threonine-protein kinase that plays an essential role in the regulation of actin filament dynamics. Acts downstream of several Rho family GTPase signal transduction pathways. Activated by upstream kinases including ROCK1, PAK1 and PAK4, which phosphorylate LIMK1 on a threonine residue located in its activation loop. LIMK1 subsequently phosphorylates and inactivates the actin binding/depolymerizing factors cofilin-1/CFL1, cofilin-2/CFL2 and destrin/DSTN, thereby preventing the cleavage of filamentous actin (F-actin), and stabilizing the actin cytoskeleton. In this way LIMK1 regulates several actin-dependent biological processes including cell motility, cell cycle progression, and differentiation. Phosphorylates TPPP on serine residues, thereby promoting microtubule disassembly. Stimulates axonal outgrowth and may be involved in brain development.</text>
</comment>
<comment type="similarity">
    <text evidence="4">Belongs to the protein kinase superfamily. TKL Ser/Thr protein kinase family.</text>
</comment>
<accession>A0A8J6A3E1</accession>
<comment type="caution">
    <text evidence="30">The sequence shown here is derived from an EMBL/GenBank/DDBJ whole genome shotgun (WGS) entry which is preliminary data.</text>
</comment>
<gene>
    <name evidence="30" type="ORF">J0S82_017408</name>
</gene>
<dbReference type="InterPro" id="IPR017441">
    <property type="entry name" value="Protein_kinase_ATP_BS"/>
</dbReference>
<dbReference type="GO" id="GO:0046872">
    <property type="term" value="F:metal ion binding"/>
    <property type="evidence" value="ECO:0007669"/>
    <property type="project" value="UniProtKB-KW"/>
</dbReference>
<evidence type="ECO:0000259" key="29">
    <source>
        <dbReference type="PROSITE" id="PS50106"/>
    </source>
</evidence>
<dbReference type="InterPro" id="IPR001781">
    <property type="entry name" value="Znf_LIM"/>
</dbReference>
<evidence type="ECO:0000256" key="1">
    <source>
        <dbReference type="ARBA" id="ARBA00004123"/>
    </source>
</evidence>
<dbReference type="InterPro" id="IPR050940">
    <property type="entry name" value="Actin_reg-Ser/Thr_kinase"/>
</dbReference>
<dbReference type="CDD" id="cd09464">
    <property type="entry name" value="LIM2_LIMK1"/>
    <property type="match status" value="1"/>
</dbReference>
<dbReference type="Proteomes" id="UP000700334">
    <property type="component" value="Unassembled WGS sequence"/>
</dbReference>
<dbReference type="SMART" id="SM00132">
    <property type="entry name" value="LIM"/>
    <property type="match status" value="2"/>
</dbReference>
<dbReference type="Pfam" id="PF00412">
    <property type="entry name" value="LIM"/>
    <property type="match status" value="2"/>
</dbReference>
<dbReference type="FunFam" id="2.10.110.10:FF:000083">
    <property type="entry name" value="LIM domain kinase 1"/>
    <property type="match status" value="1"/>
</dbReference>
<dbReference type="FunFam" id="3.30.200.20:FF:000038">
    <property type="entry name" value="LIM domain kinase 2"/>
    <property type="match status" value="1"/>
</dbReference>
<dbReference type="PANTHER" id="PTHR46485">
    <property type="entry name" value="LIM DOMAIN KINASE 1"/>
    <property type="match status" value="1"/>
</dbReference>
<keyword evidence="14 24" id="KW-0067">ATP-binding</keyword>
<protein>
    <recommendedName>
        <fullName evidence="19">LIM domain kinase 1</fullName>
        <ecNumber evidence="5">2.7.11.1</ecNumber>
    </recommendedName>
</protein>
<dbReference type="Pfam" id="PF07714">
    <property type="entry name" value="PK_Tyr_Ser-Thr"/>
    <property type="match status" value="1"/>
</dbReference>
<evidence type="ECO:0000256" key="21">
    <source>
        <dbReference type="ARBA" id="ARBA00048977"/>
    </source>
</evidence>
<evidence type="ECO:0000256" key="18">
    <source>
        <dbReference type="ARBA" id="ARBA00023273"/>
    </source>
</evidence>
<dbReference type="CDD" id="cd14221">
    <property type="entry name" value="STKc_LIMK1"/>
    <property type="match status" value="1"/>
</dbReference>
<keyword evidence="18" id="KW-0966">Cell projection</keyword>
<keyword evidence="13 23" id="KW-0862">Zinc</keyword>
<keyword evidence="26" id="KW-0472">Membrane</keyword>
<keyword evidence="9 23" id="KW-0479">Metal-binding</keyword>
<dbReference type="PROSITE" id="PS00107">
    <property type="entry name" value="PROTEIN_KINASE_ATP"/>
    <property type="match status" value="1"/>
</dbReference>
<keyword evidence="26" id="KW-0812">Transmembrane</keyword>
<feature type="domain" description="LIM zinc-binding" evidence="28">
    <location>
        <begin position="556"/>
        <end position="617"/>
    </location>
</feature>
<dbReference type="InterPro" id="IPR001478">
    <property type="entry name" value="PDZ"/>
</dbReference>
<evidence type="ECO:0000256" key="9">
    <source>
        <dbReference type="ARBA" id="ARBA00022723"/>
    </source>
</evidence>
<dbReference type="PROSITE" id="PS50106">
    <property type="entry name" value="PDZ"/>
    <property type="match status" value="1"/>
</dbReference>
<dbReference type="Gene3D" id="3.30.200.20">
    <property type="entry name" value="Phosphorylase Kinase, domain 1"/>
    <property type="match status" value="1"/>
</dbReference>
<keyword evidence="31" id="KW-1185">Reference proteome</keyword>
<proteinExistence type="inferred from homology"/>
<dbReference type="SMART" id="SM00228">
    <property type="entry name" value="PDZ"/>
    <property type="match status" value="1"/>
</dbReference>
<evidence type="ECO:0000256" key="12">
    <source>
        <dbReference type="ARBA" id="ARBA00022777"/>
    </source>
</evidence>
<feature type="domain" description="LIM zinc-binding" evidence="28">
    <location>
        <begin position="496"/>
        <end position="555"/>
    </location>
</feature>
<dbReference type="Gene3D" id="1.10.510.10">
    <property type="entry name" value="Transferase(Phosphotransferase) domain 1"/>
    <property type="match status" value="1"/>
</dbReference>
<dbReference type="Gene3D" id="2.30.42.10">
    <property type="match status" value="1"/>
</dbReference>
<dbReference type="EMBL" id="JAGFMF010011925">
    <property type="protein sequence ID" value="KAG8509890.1"/>
    <property type="molecule type" value="Genomic_DNA"/>
</dbReference>
<dbReference type="GO" id="GO:0030036">
    <property type="term" value="P:actin cytoskeleton organization"/>
    <property type="evidence" value="ECO:0007669"/>
    <property type="project" value="TreeGrafter"/>
</dbReference>
<dbReference type="InterPro" id="IPR011009">
    <property type="entry name" value="Kinase-like_dom_sf"/>
</dbReference>
<evidence type="ECO:0000256" key="17">
    <source>
        <dbReference type="ARBA" id="ARBA00023242"/>
    </source>
</evidence>
<evidence type="ECO:0000256" key="16">
    <source>
        <dbReference type="ARBA" id="ARBA00023212"/>
    </source>
</evidence>
<dbReference type="CDD" id="cd06754">
    <property type="entry name" value="PDZ_LIMK-like"/>
    <property type="match status" value="1"/>
</dbReference>
<dbReference type="InterPro" id="IPR001245">
    <property type="entry name" value="Ser-Thr/Tyr_kinase_cat_dom"/>
</dbReference>
<dbReference type="CDD" id="cd09462">
    <property type="entry name" value="LIM1_LIMK1"/>
    <property type="match status" value="1"/>
</dbReference>
<dbReference type="Pfam" id="PF00595">
    <property type="entry name" value="PDZ"/>
    <property type="match status" value="1"/>
</dbReference>
<dbReference type="InterPro" id="IPR036034">
    <property type="entry name" value="PDZ_sf"/>
</dbReference>
<feature type="transmembrane region" description="Helical" evidence="26">
    <location>
        <begin position="80"/>
        <end position="102"/>
    </location>
</feature>
<dbReference type="GO" id="GO:0005737">
    <property type="term" value="C:cytoplasm"/>
    <property type="evidence" value="ECO:0007669"/>
    <property type="project" value="TreeGrafter"/>
</dbReference>
<keyword evidence="12 30" id="KW-0418">Kinase</keyword>
<evidence type="ECO:0000256" key="5">
    <source>
        <dbReference type="ARBA" id="ARBA00012513"/>
    </source>
</evidence>
<evidence type="ECO:0000256" key="20">
    <source>
        <dbReference type="ARBA" id="ARBA00048659"/>
    </source>
</evidence>
<keyword evidence="15 23" id="KW-0440">LIM domain</keyword>
<evidence type="ECO:0000256" key="2">
    <source>
        <dbReference type="ARBA" id="ARBA00004245"/>
    </source>
</evidence>
<dbReference type="PROSITE" id="PS50023">
    <property type="entry name" value="LIM_DOMAIN_2"/>
    <property type="match status" value="2"/>
</dbReference>
<evidence type="ECO:0000256" key="8">
    <source>
        <dbReference type="ARBA" id="ARBA00022679"/>
    </source>
</evidence>
<evidence type="ECO:0000256" key="22">
    <source>
        <dbReference type="ARBA" id="ARBA00056724"/>
    </source>
</evidence>
<dbReference type="PRINTS" id="PR00109">
    <property type="entry name" value="TYRKINASE"/>
</dbReference>
<evidence type="ECO:0000256" key="14">
    <source>
        <dbReference type="ARBA" id="ARBA00022840"/>
    </source>
</evidence>
<comment type="catalytic activity">
    <reaction evidence="20">
        <text>L-threonyl-[protein] + ATP = O-phospho-L-threonyl-[protein] + ADP + H(+)</text>
        <dbReference type="Rhea" id="RHEA:46608"/>
        <dbReference type="Rhea" id="RHEA-COMP:11060"/>
        <dbReference type="Rhea" id="RHEA-COMP:11605"/>
        <dbReference type="ChEBI" id="CHEBI:15378"/>
        <dbReference type="ChEBI" id="CHEBI:30013"/>
        <dbReference type="ChEBI" id="CHEBI:30616"/>
        <dbReference type="ChEBI" id="CHEBI:61977"/>
        <dbReference type="ChEBI" id="CHEBI:456216"/>
        <dbReference type="EC" id="2.7.11.1"/>
    </reaction>
    <physiologicalReaction direction="left-to-right" evidence="20">
        <dbReference type="Rhea" id="RHEA:46609"/>
    </physiologicalReaction>
</comment>
<dbReference type="GO" id="GO:0030054">
    <property type="term" value="C:cell junction"/>
    <property type="evidence" value="ECO:0007669"/>
    <property type="project" value="UniProtKB-ARBA"/>
</dbReference>
<name>A0A8J6A3E1_GALPY</name>
<dbReference type="Gene3D" id="2.10.110.10">
    <property type="entry name" value="Cysteine Rich Protein"/>
    <property type="match status" value="2"/>
</dbReference>
<dbReference type="AlphaFoldDB" id="A0A8J6A3E1"/>
<dbReference type="GO" id="GO:0043005">
    <property type="term" value="C:neuron projection"/>
    <property type="evidence" value="ECO:0007669"/>
    <property type="project" value="TreeGrafter"/>
</dbReference>
<sequence length="1120" mass="122633">MVWGPSLGTQSFIGQDISKRQGLLVSEAWEQEVPERSQAESPGQGWEPFLEARSQGDWCLAELLVLLQPTKLLRPVLDSAWAVSAVSAVLAVSAALVVLVAWECLQVLWYLSPERESELQRSLGKCLVWGCQVHTRVEFFQEQVLVELLVESQVATDCPTALENCPMGLAPRLQQQLKQQNMQALEDPARFLEVQVRFLGLAASQGPGLQLLLLRLLRRQPNTELCHQLQLLRQPPKPPNTEQGPRQLPLLQKLPPKPPSGVPPGGVAPGGVVPGGVAPGGVVPGGVAPGGVVPGIGGIAGVGAPAAGKSAAQLAAKAQLRECPICLLSAPQPPALNPGPAQCAPGLCWGLQLGSLPACPDSELVLVCPDSELVLGFPDSELVQYLDPWLQLKQPNMELDLLPRLLLPKLLPKRPSTLCGGIMRGWAVTTASPQAWAESVASELELEGSGSEDLGQVEPSQVLEVPQALEVSSGPGPSRAQEWFPTLSTPAGSELPVCASCGQRIYDGQYLQALNADWHADCFRCCECSASLSHQYYEKDGQLFCKKDYWARYGESCHGCSEHITKGLVMVAGELKYHPECFICLTCGTFIGDGDTYTLVEHSKLYCGHCYYQTVVTPVIEQILPDSPSSHLPHTVTLVSIPASTHGKRGLSVSIDPPHGPPGCGTEHSHTVRVQGVDPGCMSPDVKNSIHVGDRILEINGTPIRNVPLDEIDLLIQETSRLLQLTLEHDPHDTLGHGPAPEPSPLASPAHTPSGEAGSSGRQKPVLRSCSINRSPGAGSLSSPASQRKDLGRSESLRVVCRPHRIFRPSDLIHGEVLGKGCFGQAIKVTHRETGEVMVMKELIRFDEETQRTFLKEVKVMRCLEHPNVLKFIGVLYKDKRLNFITEYIKGGTLRGIIKSMDSQYPWSQRVSFAKDIASGMAYLHSMNIIHRDLNSHNCLVRENKNVVVADFGLARLMVEEKTKPDDLRSLKKPDRKKRYTVVGNPYWMAPEMINGRSYDEKVDVFSFGIVLCEIIGRVNADPDYLPRTMDFGLNVRGFLDRYCPPNCPPSFFPITVRCCDLDPEKRPSFIKLEQWLETLRMHLAGHLPLGTQLEQLDRGFWETYRRGESGLPAHPEVPD</sequence>
<evidence type="ECO:0000259" key="27">
    <source>
        <dbReference type="PROSITE" id="PS50011"/>
    </source>
</evidence>
<dbReference type="SUPFAM" id="SSF57716">
    <property type="entry name" value="Glucocorticoid receptor-like (DNA-binding domain)"/>
    <property type="match status" value="3"/>
</dbReference>
<evidence type="ECO:0000256" key="24">
    <source>
        <dbReference type="PROSITE-ProRule" id="PRU10141"/>
    </source>
</evidence>
<evidence type="ECO:0000256" key="4">
    <source>
        <dbReference type="ARBA" id="ARBA00005843"/>
    </source>
</evidence>
<dbReference type="FunFam" id="2.30.42.10:FF:000101">
    <property type="entry name" value="LIM domain kinase 1"/>
    <property type="match status" value="1"/>
</dbReference>
<keyword evidence="16" id="KW-0206">Cytoskeleton</keyword>
<feature type="compositionally biased region" description="Low complexity" evidence="25">
    <location>
        <begin position="775"/>
        <end position="786"/>
    </location>
</feature>
<evidence type="ECO:0000259" key="28">
    <source>
        <dbReference type="PROSITE" id="PS50023"/>
    </source>
</evidence>
<feature type="domain" description="PDZ" evidence="29">
    <location>
        <begin position="638"/>
        <end position="731"/>
    </location>
</feature>
<keyword evidence="10" id="KW-0677">Repeat</keyword>
<dbReference type="InterPro" id="IPR000719">
    <property type="entry name" value="Prot_kinase_dom"/>
</dbReference>
<evidence type="ECO:0000256" key="6">
    <source>
        <dbReference type="ARBA" id="ARBA00022490"/>
    </source>
</evidence>
<evidence type="ECO:0000256" key="11">
    <source>
        <dbReference type="ARBA" id="ARBA00022741"/>
    </source>
</evidence>
<evidence type="ECO:0000256" key="23">
    <source>
        <dbReference type="PROSITE-ProRule" id="PRU00125"/>
    </source>
</evidence>
<keyword evidence="17" id="KW-0539">Nucleus</keyword>
<dbReference type="SUPFAM" id="SSF56112">
    <property type="entry name" value="Protein kinase-like (PK-like)"/>
    <property type="match status" value="1"/>
</dbReference>
<keyword evidence="8" id="KW-0808">Transferase</keyword>
<evidence type="ECO:0000256" key="10">
    <source>
        <dbReference type="ARBA" id="ARBA00022737"/>
    </source>
</evidence>
<dbReference type="GO" id="GO:0004674">
    <property type="term" value="F:protein serine/threonine kinase activity"/>
    <property type="evidence" value="ECO:0007669"/>
    <property type="project" value="UniProtKB-KW"/>
</dbReference>
<evidence type="ECO:0000256" key="19">
    <source>
        <dbReference type="ARBA" id="ARBA00040667"/>
    </source>
</evidence>
<evidence type="ECO:0000256" key="26">
    <source>
        <dbReference type="SAM" id="Phobius"/>
    </source>
</evidence>
<dbReference type="OrthoDB" id="20134at2759"/>